<organism evidence="1 2">
    <name type="scientific">Vitrella brassicaformis (strain CCMP3155)</name>
    <dbReference type="NCBI Taxonomy" id="1169540"/>
    <lineage>
        <taxon>Eukaryota</taxon>
        <taxon>Sar</taxon>
        <taxon>Alveolata</taxon>
        <taxon>Colpodellida</taxon>
        <taxon>Vitrellaceae</taxon>
        <taxon>Vitrella</taxon>
    </lineage>
</organism>
<name>A0A0G4E9X2_VITBC</name>
<accession>A0A0G4E9X2</accession>
<gene>
    <name evidence="1" type="ORF">Vbra_1935</name>
</gene>
<evidence type="ECO:0000313" key="1">
    <source>
        <dbReference type="EMBL" id="CEL92725.1"/>
    </source>
</evidence>
<evidence type="ECO:0000313" key="2">
    <source>
        <dbReference type="Proteomes" id="UP000041254"/>
    </source>
</evidence>
<reference evidence="1 2" key="1">
    <citation type="submission" date="2014-11" db="EMBL/GenBank/DDBJ databases">
        <authorList>
            <person name="Zhu J."/>
            <person name="Qi W."/>
            <person name="Song R."/>
        </authorList>
    </citation>
    <scope>NUCLEOTIDE SEQUENCE [LARGE SCALE GENOMIC DNA]</scope>
</reference>
<keyword evidence="2" id="KW-1185">Reference proteome</keyword>
<protein>
    <submittedName>
        <fullName evidence="1">Uncharacterized protein</fullName>
    </submittedName>
</protein>
<dbReference type="Proteomes" id="UP000041254">
    <property type="component" value="Unassembled WGS sequence"/>
</dbReference>
<sequence>MIEMMMRMIKFSHATLFAVSSRFQEQDQPDDGEDPADHPYNQVCPVSPWRVLMLNKETRNLPQQLGFSRPALTAT</sequence>
<dbReference type="VEuPathDB" id="CryptoDB:Vbra_1935"/>
<proteinExistence type="predicted"/>
<dbReference type="AlphaFoldDB" id="A0A0G4E9X2"/>
<dbReference type="InParanoid" id="A0A0G4E9X2"/>
<dbReference type="EMBL" id="CDMY01000104">
    <property type="protein sequence ID" value="CEL92725.1"/>
    <property type="molecule type" value="Genomic_DNA"/>
</dbReference>